<dbReference type="AlphaFoldDB" id="A0A2G0PJP0"/>
<protein>
    <submittedName>
        <fullName evidence="2">Uncharacterized protein</fullName>
    </submittedName>
</protein>
<reference evidence="2 3" key="1">
    <citation type="journal article" date="2017" name="Nat. Microbiol.">
        <title>Natural product diversity associated with the nematode symbionts Photorhabdus and Xenorhabdus.</title>
        <authorList>
            <person name="Tobias N.J."/>
            <person name="Wolff H."/>
            <person name="Djahanschiri B."/>
            <person name="Grundmann F."/>
            <person name="Kronenwerth M."/>
            <person name="Shi Y.M."/>
            <person name="Simonyi S."/>
            <person name="Grun P."/>
            <person name="Shapiro-Ilan D."/>
            <person name="Pidot S.J."/>
            <person name="Stinear T.P."/>
            <person name="Ebersberger I."/>
            <person name="Bode H.B."/>
        </authorList>
    </citation>
    <scope>NUCLEOTIDE SEQUENCE [LARGE SCALE GENOMIC DNA]</scope>
    <source>
        <strain evidence="2 3">DSM 17903</strain>
    </source>
</reference>
<organism evidence="2 3">
    <name type="scientific">Xenorhabdus hominickii</name>
    <dbReference type="NCBI Taxonomy" id="351679"/>
    <lineage>
        <taxon>Bacteria</taxon>
        <taxon>Pseudomonadati</taxon>
        <taxon>Pseudomonadota</taxon>
        <taxon>Gammaproteobacteria</taxon>
        <taxon>Enterobacterales</taxon>
        <taxon>Morganellaceae</taxon>
        <taxon>Xenorhabdus</taxon>
    </lineage>
</organism>
<sequence length="54" mass="5861">MKKYLLLALVAGSTFLSSMQTYAFFCAPVILVPPVYEECVASCYSAGRGEAFCL</sequence>
<proteinExistence type="predicted"/>
<name>A0A2G0PJP0_XENHO</name>
<gene>
    <name evidence="2" type="ORF">Xhom_05062</name>
</gene>
<dbReference type="EMBL" id="NJAI01000117">
    <property type="protein sequence ID" value="PHM47185.1"/>
    <property type="molecule type" value="Genomic_DNA"/>
</dbReference>
<comment type="caution">
    <text evidence="2">The sequence shown here is derived from an EMBL/GenBank/DDBJ whole genome shotgun (WGS) entry which is preliminary data.</text>
</comment>
<evidence type="ECO:0000256" key="1">
    <source>
        <dbReference type="SAM" id="SignalP"/>
    </source>
</evidence>
<evidence type="ECO:0000313" key="2">
    <source>
        <dbReference type="EMBL" id="PHM47185.1"/>
    </source>
</evidence>
<accession>A0A2G0PJP0</accession>
<keyword evidence="1" id="KW-0732">Signal</keyword>
<evidence type="ECO:0000313" key="3">
    <source>
        <dbReference type="Proteomes" id="UP000225433"/>
    </source>
</evidence>
<feature type="chain" id="PRO_5013746570" evidence="1">
    <location>
        <begin position="24"/>
        <end position="54"/>
    </location>
</feature>
<dbReference type="Proteomes" id="UP000225433">
    <property type="component" value="Unassembled WGS sequence"/>
</dbReference>
<feature type="signal peptide" evidence="1">
    <location>
        <begin position="1"/>
        <end position="23"/>
    </location>
</feature>